<feature type="signal peptide" evidence="5">
    <location>
        <begin position="1"/>
        <end position="25"/>
    </location>
</feature>
<feature type="domain" description="Amine oxidase" evidence="6">
    <location>
        <begin position="52"/>
        <end position="483"/>
    </location>
</feature>
<feature type="binding site" evidence="4">
    <location>
        <position position="271"/>
    </location>
    <ligand>
        <name>FAD</name>
        <dbReference type="ChEBI" id="CHEBI:57692"/>
    </ligand>
</feature>
<dbReference type="AlphaFoldDB" id="A0A1S1MRY3"/>
<evidence type="ECO:0000256" key="5">
    <source>
        <dbReference type="SAM" id="SignalP"/>
    </source>
</evidence>
<dbReference type="PANTHER" id="PTHR43563:SF1">
    <property type="entry name" value="AMINE OXIDASE [FLAVIN-CONTAINING] B"/>
    <property type="match status" value="1"/>
</dbReference>
<dbReference type="Pfam" id="PF01593">
    <property type="entry name" value="Amino_oxidase"/>
    <property type="match status" value="1"/>
</dbReference>
<dbReference type="PROSITE" id="PS51257">
    <property type="entry name" value="PROKAR_LIPOPROTEIN"/>
    <property type="match status" value="1"/>
</dbReference>
<dbReference type="Gene3D" id="1.10.405.10">
    <property type="entry name" value="Guanine Nucleotide Dissociation Inhibitor, domain 1"/>
    <property type="match status" value="1"/>
</dbReference>
<feature type="chain" id="PRO_5010251220" description="Amine oxidase domain-containing protein" evidence="5">
    <location>
        <begin position="26"/>
        <end position="488"/>
    </location>
</feature>
<protein>
    <recommendedName>
        <fullName evidence="6">Amine oxidase domain-containing protein</fullName>
    </recommendedName>
</protein>
<proteinExistence type="inferred from homology"/>
<dbReference type="InterPro" id="IPR001613">
    <property type="entry name" value="Flavin_amine_oxidase"/>
</dbReference>
<dbReference type="EMBL" id="MKJU01000035">
    <property type="protein sequence ID" value="OHU87114.1"/>
    <property type="molecule type" value="Genomic_DNA"/>
</dbReference>
<sequence length="488" mass="54203">MKIWKMDFFRSTFTSLLLLLLSACGDSYEIGYPVDSLNPSTKKTAIVVGAGLSGLSAAYELEQIGFEVTVLEARDRIGGRVATLEMGQQSGEIGGEFIDGVTVHKELHRYASLFGVELASTGYEGDIQSGAYYIDGQLVSYGEFDASYNTSVVTDYYRFYDELSLLADLVPDPERPLLLDAAAEVDKRDVQSWIDELQLESSAKQLAEQFVRGEFDEPKDLSLLHLAQYAKVYENVADDDVESFRFLKGGQAMTSAFANNISGDVLLNQAVTDIQQTDDKITVTTVTDDTYTSDVIVVTVPLKVLNNITFTPALPEQLTQAAEHINYGTHSKVLLRYSKRFWLDHNLGGDTVVASLPTGWTWETTERQGGEGGILIAYTSGDFSKMQQHWSDQQVIDTRLAEIELMYPGSSQYFIEAKSQNWLNEQWTKGGFLAYGPGQMSAYWALFKQPVGRIYFAGEHTDTLYLGYMEGAVRSGVRVAKQISELPL</sequence>
<evidence type="ECO:0000259" key="6">
    <source>
        <dbReference type="Pfam" id="PF01593"/>
    </source>
</evidence>
<dbReference type="PANTHER" id="PTHR43563">
    <property type="entry name" value="AMINE OXIDASE"/>
    <property type="match status" value="1"/>
</dbReference>
<dbReference type="OrthoDB" id="337830at2"/>
<comment type="caution">
    <text evidence="7">The sequence shown here is derived from an EMBL/GenBank/DDBJ whole genome shotgun (WGS) entry which is preliminary data.</text>
</comment>
<dbReference type="InterPro" id="IPR002937">
    <property type="entry name" value="Amino_oxidase"/>
</dbReference>
<dbReference type="SUPFAM" id="SSF51905">
    <property type="entry name" value="FAD/NAD(P)-binding domain"/>
    <property type="match status" value="1"/>
</dbReference>
<gene>
    <name evidence="7" type="ORF">BET10_00405</name>
</gene>
<dbReference type="InterPro" id="IPR050703">
    <property type="entry name" value="Flavin_MAO"/>
</dbReference>
<accession>A0A1S1MRY3</accession>
<keyword evidence="8" id="KW-1185">Reference proteome</keyword>
<dbReference type="Proteomes" id="UP000179786">
    <property type="component" value="Unassembled WGS sequence"/>
</dbReference>
<dbReference type="Gene3D" id="3.50.50.60">
    <property type="entry name" value="FAD/NAD(P)-binding domain"/>
    <property type="match status" value="1"/>
</dbReference>
<evidence type="ECO:0000256" key="2">
    <source>
        <dbReference type="ARBA" id="ARBA00005995"/>
    </source>
</evidence>
<evidence type="ECO:0000313" key="7">
    <source>
        <dbReference type="EMBL" id="OHU87114.1"/>
    </source>
</evidence>
<evidence type="ECO:0000256" key="3">
    <source>
        <dbReference type="ARBA" id="ARBA00023002"/>
    </source>
</evidence>
<dbReference type="InterPro" id="IPR036188">
    <property type="entry name" value="FAD/NAD-bd_sf"/>
</dbReference>
<organism evidence="7 8">
    <name type="scientific">Pseudoalteromonas amylolytica</name>
    <dbReference type="NCBI Taxonomy" id="1859457"/>
    <lineage>
        <taxon>Bacteria</taxon>
        <taxon>Pseudomonadati</taxon>
        <taxon>Pseudomonadota</taxon>
        <taxon>Gammaproteobacteria</taxon>
        <taxon>Alteromonadales</taxon>
        <taxon>Pseudoalteromonadaceae</taxon>
        <taxon>Pseudoalteromonas</taxon>
    </lineage>
</organism>
<keyword evidence="3" id="KW-0560">Oxidoreductase</keyword>
<name>A0A1S1MRY3_9GAMM</name>
<evidence type="ECO:0000313" key="8">
    <source>
        <dbReference type="Proteomes" id="UP000179786"/>
    </source>
</evidence>
<reference evidence="7 8" key="1">
    <citation type="submission" date="2016-09" db="EMBL/GenBank/DDBJ databases">
        <title>Pseudoalteromonas amylolytica sp. nov., isolated from the surface seawater.</title>
        <authorList>
            <person name="Wu Y.-H."/>
            <person name="Cheng H."/>
            <person name="Jin X.-B."/>
            <person name="Wang C.-S."/>
            <person name="Xu X.-W."/>
        </authorList>
    </citation>
    <scope>NUCLEOTIDE SEQUENCE [LARGE SCALE GENOMIC DNA]</scope>
    <source>
        <strain evidence="7 8">JW1</strain>
    </source>
</reference>
<dbReference type="RefSeq" id="WP_070987589.1">
    <property type="nucleotide sequence ID" value="NZ_MKJU01000035.1"/>
</dbReference>
<feature type="binding site" evidence="4">
    <location>
        <position position="53"/>
    </location>
    <ligand>
        <name>FAD</name>
        <dbReference type="ChEBI" id="CHEBI:57692"/>
    </ligand>
</feature>
<dbReference type="PRINTS" id="PR00757">
    <property type="entry name" value="AMINEOXDASEF"/>
</dbReference>
<evidence type="ECO:0000256" key="4">
    <source>
        <dbReference type="PIRSR" id="PIRSR601613-1"/>
    </source>
</evidence>
<dbReference type="GO" id="GO:0016491">
    <property type="term" value="F:oxidoreductase activity"/>
    <property type="evidence" value="ECO:0007669"/>
    <property type="project" value="UniProtKB-KW"/>
</dbReference>
<evidence type="ECO:0000256" key="1">
    <source>
        <dbReference type="ARBA" id="ARBA00001974"/>
    </source>
</evidence>
<comment type="cofactor">
    <cofactor evidence="1">
        <name>FAD</name>
        <dbReference type="ChEBI" id="CHEBI:57692"/>
    </cofactor>
</comment>
<dbReference type="SUPFAM" id="SSF54373">
    <property type="entry name" value="FAD-linked reductases, C-terminal domain"/>
    <property type="match status" value="1"/>
</dbReference>
<dbReference type="STRING" id="1859457.BET10_00405"/>
<keyword evidence="5" id="KW-0732">Signal</keyword>
<dbReference type="Gene3D" id="3.90.660.10">
    <property type="match status" value="1"/>
</dbReference>
<comment type="similarity">
    <text evidence="2">Belongs to the flavin monoamine oxidase family.</text>
</comment>
<feature type="binding site" evidence="4">
    <location>
        <begin position="72"/>
        <end position="73"/>
    </location>
    <ligand>
        <name>FAD</name>
        <dbReference type="ChEBI" id="CHEBI:57692"/>
    </ligand>
</feature>